<proteinExistence type="inferred from homology"/>
<comment type="caution">
    <text evidence="5">The sequence shown here is derived from an EMBL/GenBank/DDBJ whole genome shotgun (WGS) entry which is preliminary data.</text>
</comment>
<evidence type="ECO:0000256" key="1">
    <source>
        <dbReference type="ARBA" id="ARBA00008061"/>
    </source>
</evidence>
<dbReference type="GO" id="GO:0004135">
    <property type="term" value="F:amylo-alpha-1,6-glucosidase activity"/>
    <property type="evidence" value="ECO:0007669"/>
    <property type="project" value="InterPro"/>
</dbReference>
<dbReference type="RefSeq" id="WP_130245090.1">
    <property type="nucleotide sequence ID" value="NZ_PPUZ01000031.1"/>
</dbReference>
<dbReference type="InterPro" id="IPR014756">
    <property type="entry name" value="Ig_E-set"/>
</dbReference>
<accession>A0A4Q7ECY6</accession>
<dbReference type="InterPro" id="IPR006047">
    <property type="entry name" value="GH13_cat_dom"/>
</dbReference>
<comment type="similarity">
    <text evidence="1">Belongs to the glycosyl hydrolase 13 family.</text>
</comment>
<dbReference type="AlphaFoldDB" id="A0A4Q7ECY6"/>
<dbReference type="InterPro" id="IPR013780">
    <property type="entry name" value="Glyco_hydro_b"/>
</dbReference>
<evidence type="ECO:0000313" key="5">
    <source>
        <dbReference type="EMBL" id="RZM80622.1"/>
    </source>
</evidence>
<gene>
    <name evidence="5" type="primary">glgX</name>
    <name evidence="5" type="ORF">C3B51_11190</name>
</gene>
<dbReference type="CDD" id="cd02856">
    <property type="entry name" value="E_set_GDE_Isoamylase_N"/>
    <property type="match status" value="1"/>
</dbReference>
<organism evidence="5 6">
    <name type="scientific">Pseudoalteromonas rubra</name>
    <dbReference type="NCBI Taxonomy" id="43658"/>
    <lineage>
        <taxon>Bacteria</taxon>
        <taxon>Pseudomonadati</taxon>
        <taxon>Pseudomonadota</taxon>
        <taxon>Gammaproteobacteria</taxon>
        <taxon>Alteromonadales</taxon>
        <taxon>Pseudoalteromonadaceae</taxon>
        <taxon>Pseudoalteromonas</taxon>
    </lineage>
</organism>
<keyword evidence="3" id="KW-0326">Glycosidase</keyword>
<evidence type="ECO:0000259" key="4">
    <source>
        <dbReference type="SMART" id="SM00642"/>
    </source>
</evidence>
<evidence type="ECO:0000313" key="6">
    <source>
        <dbReference type="Proteomes" id="UP000292345"/>
    </source>
</evidence>
<dbReference type="InterPro" id="IPR004193">
    <property type="entry name" value="Glyco_hydro_13_N"/>
</dbReference>
<sequence>MLTSHRGQPSPLGSSLHDQGVNFAVYAPGAKEVQLCLFDQSGHSEIAKITMYRHEGGLWSVFVSPLRAGALYGFRAAGRYAPEKGMLFNHHKLLLDPYCKDFHGEFTWSERHFCHLPVGTLNPSDNAVDMPKSCVTDIEPYEGARPDIPWSKTLIYECHVRGATKQCEFVPKPLRGKFLGLSHSNFIAHLASLGVTTIELLPCHAFISEQFLTTKGLKNYWGYNSLSFFVPHKDFLIDGMISEFQQMVRDLHRAGIEVILDVVYNHTAEGGLDGPTLSLKGLNNTGYYRMVGEQAQYINDTGCGNTLNIDDPYTLKLVMDSLRYWVEFMGVDGFRFDLATILARTEHGFNSQHSFLQAMAQDPVLSKVKLIAEPWDVGPGGYQLGGFPSPWREWNDKYRDTVRRFWRGDAGTLSELAKRVHGSHELFEHNQRGPLNSVNFITSHDGFTLADWVSYEQKHNFANGEDNRDGHSENLSFNCGVEGQTEHQHILALRHQIQKSALITLMMSKGVPMLAAGTEIAHSQQGNNNAYCQDNQINWLSWPQSISERCSQNRSAKGSWGSDEASTLCALIARLQEIRCQYAIFHHPFYIHTQDERFNISWFNKDARPMSEGDWHDSHNKTLIYMLTDTLRKQSLLVILHAGSNDVAVKLPVIAGGVWKLTLSSAPPTETIEQGHQTQSLSAHSAWVYQSHNEDLKND</sequence>
<reference evidence="5 6" key="1">
    <citation type="submission" date="2018-01" db="EMBL/GenBank/DDBJ databases">
        <title>Co-occurrence of chitin degradation, pigmentation and bioactivity in marine Pseudoalteromonas.</title>
        <authorList>
            <person name="Paulsen S."/>
            <person name="Gram L."/>
            <person name="Machado H."/>
        </authorList>
    </citation>
    <scope>NUCLEOTIDE SEQUENCE [LARGE SCALE GENOMIC DNA]</scope>
    <source>
        <strain evidence="5 6">S1946</strain>
    </source>
</reference>
<dbReference type="Proteomes" id="UP000292345">
    <property type="component" value="Unassembled WGS sequence"/>
</dbReference>
<dbReference type="PANTHER" id="PTHR43002">
    <property type="entry name" value="GLYCOGEN DEBRANCHING ENZYME"/>
    <property type="match status" value="1"/>
</dbReference>
<dbReference type="EMBL" id="PPUZ01000031">
    <property type="protein sequence ID" value="RZM80622.1"/>
    <property type="molecule type" value="Genomic_DNA"/>
</dbReference>
<dbReference type="SMART" id="SM00642">
    <property type="entry name" value="Aamy"/>
    <property type="match status" value="1"/>
</dbReference>
<name>A0A4Q7ECY6_9GAMM</name>
<protein>
    <submittedName>
        <fullName evidence="5">Glycogen debranching enzyme GlgX</fullName>
    </submittedName>
</protein>
<dbReference type="SUPFAM" id="SSF51011">
    <property type="entry name" value="Glycosyl hydrolase domain"/>
    <property type="match status" value="1"/>
</dbReference>
<feature type="domain" description="Glycosyl hydrolase family 13 catalytic" evidence="4">
    <location>
        <begin position="179"/>
        <end position="579"/>
    </location>
</feature>
<dbReference type="Gene3D" id="2.60.40.1180">
    <property type="entry name" value="Golgi alpha-mannosidase II"/>
    <property type="match status" value="1"/>
</dbReference>
<dbReference type="Pfam" id="PF02922">
    <property type="entry name" value="CBM_48"/>
    <property type="match status" value="1"/>
</dbReference>
<dbReference type="InterPro" id="IPR013783">
    <property type="entry name" value="Ig-like_fold"/>
</dbReference>
<dbReference type="InterPro" id="IPR044505">
    <property type="entry name" value="GlgX_Isoamylase_N_E_set"/>
</dbReference>
<dbReference type="SUPFAM" id="SSF81296">
    <property type="entry name" value="E set domains"/>
    <property type="match status" value="1"/>
</dbReference>
<dbReference type="InterPro" id="IPR011837">
    <property type="entry name" value="Glycogen_debranch_GlgX"/>
</dbReference>
<dbReference type="NCBIfam" id="TIGR02100">
    <property type="entry name" value="glgX_debranch"/>
    <property type="match status" value="1"/>
</dbReference>
<dbReference type="Gene3D" id="2.60.40.10">
    <property type="entry name" value="Immunoglobulins"/>
    <property type="match status" value="1"/>
</dbReference>
<evidence type="ECO:0000256" key="3">
    <source>
        <dbReference type="ARBA" id="ARBA00023295"/>
    </source>
</evidence>
<dbReference type="InterPro" id="IPR017853">
    <property type="entry name" value="GH"/>
</dbReference>
<dbReference type="Gene3D" id="3.20.20.80">
    <property type="entry name" value="Glycosidases"/>
    <property type="match status" value="1"/>
</dbReference>
<evidence type="ECO:0000256" key="2">
    <source>
        <dbReference type="ARBA" id="ARBA00022801"/>
    </source>
</evidence>
<dbReference type="CDD" id="cd11326">
    <property type="entry name" value="AmyAc_Glg_debranch"/>
    <property type="match status" value="1"/>
</dbReference>
<dbReference type="GO" id="GO:0005980">
    <property type="term" value="P:glycogen catabolic process"/>
    <property type="evidence" value="ECO:0007669"/>
    <property type="project" value="InterPro"/>
</dbReference>
<dbReference type="SUPFAM" id="SSF51445">
    <property type="entry name" value="(Trans)glycosidases"/>
    <property type="match status" value="1"/>
</dbReference>
<keyword evidence="2" id="KW-0378">Hydrolase</keyword>